<comment type="caution">
    <text evidence="2">The sequence shown here is derived from an EMBL/GenBank/DDBJ whole genome shotgun (WGS) entry which is preliminary data.</text>
</comment>
<dbReference type="OrthoDB" id="9900117at2"/>
<evidence type="ECO:0000256" key="1">
    <source>
        <dbReference type="SAM" id="SignalP"/>
    </source>
</evidence>
<feature type="chain" id="PRO_5020681769" description="Lysozyme inhibitor LprI N-terminal domain-containing protein" evidence="1">
    <location>
        <begin position="20"/>
        <end position="156"/>
    </location>
</feature>
<keyword evidence="1" id="KW-0732">Signal</keyword>
<evidence type="ECO:0000313" key="3">
    <source>
        <dbReference type="Proteomes" id="UP000310016"/>
    </source>
</evidence>
<dbReference type="Proteomes" id="UP000310016">
    <property type="component" value="Unassembled WGS sequence"/>
</dbReference>
<protein>
    <recommendedName>
        <fullName evidence="4">Lysozyme inhibitor LprI N-terminal domain-containing protein</fullName>
    </recommendedName>
</protein>
<reference evidence="2 3" key="1">
    <citation type="submission" date="2019-04" db="EMBL/GenBank/DDBJ databases">
        <title>Chitiniphilus eburnea sp. nov., a novel chitinolytic bacterium isolated from aquaculture sludge.</title>
        <authorList>
            <person name="Sheng M."/>
        </authorList>
    </citation>
    <scope>NUCLEOTIDE SEQUENCE [LARGE SCALE GENOMIC DNA]</scope>
    <source>
        <strain evidence="2 3">HX-2-15</strain>
    </source>
</reference>
<dbReference type="EMBL" id="SUMF01000001">
    <property type="protein sequence ID" value="TJZ79051.1"/>
    <property type="molecule type" value="Genomic_DNA"/>
</dbReference>
<accession>A0A4U0QC97</accession>
<dbReference type="AlphaFoldDB" id="A0A4U0QC97"/>
<sequence>MMRFCMGVAAVLLAAQALAEECVKPVYEAFGDVAVYDEAVNEYLRCESPDYQPGYVMSPPAPAKEAPESELGFGLAELKAAMATECAREIRPWAERTKAEMIGGWTDQRAYTTWIQENRARVSWWLRHNEHPLIAKHAEVLLEVCVQSVREELKAL</sequence>
<dbReference type="RefSeq" id="WP_136771565.1">
    <property type="nucleotide sequence ID" value="NZ_CP156074.1"/>
</dbReference>
<keyword evidence="3" id="KW-1185">Reference proteome</keyword>
<evidence type="ECO:0000313" key="2">
    <source>
        <dbReference type="EMBL" id="TJZ79051.1"/>
    </source>
</evidence>
<evidence type="ECO:0008006" key="4">
    <source>
        <dbReference type="Google" id="ProtNLM"/>
    </source>
</evidence>
<name>A0A4U0QC97_9NEIS</name>
<feature type="signal peptide" evidence="1">
    <location>
        <begin position="1"/>
        <end position="19"/>
    </location>
</feature>
<gene>
    <name evidence="2" type="ORF">FAZ21_01845</name>
</gene>
<proteinExistence type="predicted"/>
<organism evidence="2 3">
    <name type="scientific">Chitiniphilus eburneus</name>
    <dbReference type="NCBI Taxonomy" id="2571148"/>
    <lineage>
        <taxon>Bacteria</taxon>
        <taxon>Pseudomonadati</taxon>
        <taxon>Pseudomonadota</taxon>
        <taxon>Betaproteobacteria</taxon>
        <taxon>Neisseriales</taxon>
        <taxon>Chitinibacteraceae</taxon>
        <taxon>Chitiniphilus</taxon>
    </lineage>
</organism>